<evidence type="ECO:0000256" key="8">
    <source>
        <dbReference type="SAM" id="Phobius"/>
    </source>
</evidence>
<comment type="caution">
    <text evidence="10">The sequence shown here is derived from an EMBL/GenBank/DDBJ whole genome shotgun (WGS) entry which is preliminary data.</text>
</comment>
<feature type="transmembrane region" description="Helical" evidence="8">
    <location>
        <begin position="98"/>
        <end position="123"/>
    </location>
</feature>
<dbReference type="InterPro" id="IPR007267">
    <property type="entry name" value="GtrA_DPMS_TM"/>
</dbReference>
<dbReference type="InterPro" id="IPR016480">
    <property type="entry name" value="Glc_translocase_bactprenl-link"/>
</dbReference>
<evidence type="ECO:0000313" key="10">
    <source>
        <dbReference type="EMBL" id="KLV05823.1"/>
    </source>
</evidence>
<name>A0A0J1H210_9GAMM</name>
<evidence type="ECO:0000256" key="1">
    <source>
        <dbReference type="ARBA" id="ARBA00004141"/>
    </source>
</evidence>
<dbReference type="STRING" id="1195763.ABT56_09780"/>
<keyword evidence="2 7" id="KW-0813">Transport</keyword>
<dbReference type="Pfam" id="PF04138">
    <property type="entry name" value="GtrA_DPMS_TM"/>
    <property type="match status" value="1"/>
</dbReference>
<evidence type="ECO:0000256" key="5">
    <source>
        <dbReference type="ARBA" id="ARBA00023136"/>
    </source>
</evidence>
<dbReference type="AlphaFoldDB" id="A0A0J1H210"/>
<evidence type="ECO:0000256" key="2">
    <source>
        <dbReference type="ARBA" id="ARBA00022448"/>
    </source>
</evidence>
<feature type="transmembrane region" description="Helical" evidence="8">
    <location>
        <begin position="42"/>
        <end position="60"/>
    </location>
</feature>
<dbReference type="PIRSF" id="PIRSF006298">
    <property type="entry name" value="GtrA_prd"/>
    <property type="match status" value="1"/>
</dbReference>
<evidence type="ECO:0000313" key="11">
    <source>
        <dbReference type="Proteomes" id="UP000036097"/>
    </source>
</evidence>
<feature type="transmembrane region" description="Helical" evidence="8">
    <location>
        <begin position="17"/>
        <end position="36"/>
    </location>
</feature>
<evidence type="ECO:0000259" key="9">
    <source>
        <dbReference type="Pfam" id="PF04138"/>
    </source>
</evidence>
<gene>
    <name evidence="10" type="ORF">ABT56_09780</name>
</gene>
<dbReference type="GO" id="GO:0005886">
    <property type="term" value="C:plasma membrane"/>
    <property type="evidence" value="ECO:0007669"/>
    <property type="project" value="TreeGrafter"/>
</dbReference>
<evidence type="ECO:0000256" key="3">
    <source>
        <dbReference type="ARBA" id="ARBA00022692"/>
    </source>
</evidence>
<keyword evidence="4 8" id="KW-1133">Transmembrane helix</keyword>
<organism evidence="10 11">
    <name type="scientific">Photobacterium aquae</name>
    <dbReference type="NCBI Taxonomy" id="1195763"/>
    <lineage>
        <taxon>Bacteria</taxon>
        <taxon>Pseudomonadati</taxon>
        <taxon>Pseudomonadota</taxon>
        <taxon>Gammaproteobacteria</taxon>
        <taxon>Vibrionales</taxon>
        <taxon>Vibrionaceae</taxon>
        <taxon>Photobacterium</taxon>
    </lineage>
</organism>
<sequence>MHISSSSKSIETLFRRYISVGVVNTLIHWLVFYIALSIGFDQGISNLTAFAVAVTFSFVVNAKYTFSRDPSFVKYLIYTSFMGLMALTIGYVGERVQLPAIVTLITFSAISLVMGFIFSKFVVFKES</sequence>
<dbReference type="Proteomes" id="UP000036097">
    <property type="component" value="Unassembled WGS sequence"/>
</dbReference>
<dbReference type="InterPro" id="IPR051401">
    <property type="entry name" value="GtrA_CellWall_Glycosyl"/>
</dbReference>
<dbReference type="EMBL" id="LDOT01000012">
    <property type="protein sequence ID" value="KLV05823.1"/>
    <property type="molecule type" value="Genomic_DNA"/>
</dbReference>
<protein>
    <recommendedName>
        <fullName evidence="7">Bactoprenol-linked glucose translocase</fullName>
    </recommendedName>
</protein>
<dbReference type="PATRIC" id="fig|1195763.3.peg.2054"/>
<comment type="function">
    <text evidence="6 7">Involved in O antigen modification. Involved in the translocation of bactoprenol-linked glucose across the cytoplasmic membrane.</text>
</comment>
<dbReference type="RefSeq" id="WP_047878688.1">
    <property type="nucleotide sequence ID" value="NZ_LDOT01000012.1"/>
</dbReference>
<feature type="transmembrane region" description="Helical" evidence="8">
    <location>
        <begin position="72"/>
        <end position="92"/>
    </location>
</feature>
<comment type="similarity">
    <text evidence="7">Belongs to the gtrA family.</text>
</comment>
<evidence type="ECO:0000256" key="4">
    <source>
        <dbReference type="ARBA" id="ARBA00022989"/>
    </source>
</evidence>
<dbReference type="PANTHER" id="PTHR38459:SF1">
    <property type="entry name" value="PROPHAGE BACTOPRENOL-LINKED GLUCOSE TRANSLOCASE HOMOLOG"/>
    <property type="match status" value="1"/>
</dbReference>
<keyword evidence="5 8" id="KW-0472">Membrane</keyword>
<proteinExistence type="inferred from homology"/>
<keyword evidence="11" id="KW-1185">Reference proteome</keyword>
<accession>A0A0J1H210</accession>
<evidence type="ECO:0000256" key="7">
    <source>
        <dbReference type="PIRNR" id="PIRNR006298"/>
    </source>
</evidence>
<comment type="subcellular location">
    <subcellularLocation>
        <location evidence="1">Membrane</location>
        <topology evidence="1">Multi-pass membrane protein</topology>
    </subcellularLocation>
</comment>
<feature type="domain" description="GtrA/DPMS transmembrane" evidence="9">
    <location>
        <begin position="16"/>
        <end position="124"/>
    </location>
</feature>
<dbReference type="PANTHER" id="PTHR38459">
    <property type="entry name" value="PROPHAGE BACTOPRENOL-LINKED GLUCOSE TRANSLOCASE HOMOLOG"/>
    <property type="match status" value="1"/>
</dbReference>
<keyword evidence="3 8" id="KW-0812">Transmembrane</keyword>
<evidence type="ECO:0000256" key="6">
    <source>
        <dbReference type="ARBA" id="ARBA00025595"/>
    </source>
</evidence>
<dbReference type="GO" id="GO:0000271">
    <property type="term" value="P:polysaccharide biosynthetic process"/>
    <property type="evidence" value="ECO:0007669"/>
    <property type="project" value="InterPro"/>
</dbReference>
<reference evidence="10 11" key="1">
    <citation type="submission" date="2015-05" db="EMBL/GenBank/DDBJ databases">
        <title>Photobacterium galathea sp. nov.</title>
        <authorList>
            <person name="Machado H."/>
            <person name="Gram L."/>
        </authorList>
    </citation>
    <scope>NUCLEOTIDE SEQUENCE [LARGE SCALE GENOMIC DNA]</scope>
    <source>
        <strain evidence="10 11">CGMCC 1.12159</strain>
    </source>
</reference>